<proteinExistence type="predicted"/>
<accession>A0AAD3CR22</accession>
<name>A0AAD3CR22_9STRA</name>
<dbReference type="Proteomes" id="UP001054902">
    <property type="component" value="Unassembled WGS sequence"/>
</dbReference>
<dbReference type="AlphaFoldDB" id="A0AAD3CR22"/>
<feature type="region of interest" description="Disordered" evidence="1">
    <location>
        <begin position="245"/>
        <end position="264"/>
    </location>
</feature>
<gene>
    <name evidence="2" type="ORF">CTEN210_06001</name>
</gene>
<keyword evidence="3" id="KW-1185">Reference proteome</keyword>
<organism evidence="2 3">
    <name type="scientific">Chaetoceros tenuissimus</name>
    <dbReference type="NCBI Taxonomy" id="426638"/>
    <lineage>
        <taxon>Eukaryota</taxon>
        <taxon>Sar</taxon>
        <taxon>Stramenopiles</taxon>
        <taxon>Ochrophyta</taxon>
        <taxon>Bacillariophyta</taxon>
        <taxon>Coscinodiscophyceae</taxon>
        <taxon>Chaetocerotophycidae</taxon>
        <taxon>Chaetocerotales</taxon>
        <taxon>Chaetocerotaceae</taxon>
        <taxon>Chaetoceros</taxon>
    </lineage>
</organism>
<protein>
    <submittedName>
        <fullName evidence="2">Uncharacterized protein</fullName>
    </submittedName>
</protein>
<dbReference type="EMBL" id="BLLK01000038">
    <property type="protein sequence ID" value="GFH49525.1"/>
    <property type="molecule type" value="Genomic_DNA"/>
</dbReference>
<sequence length="332" mass="37912">MSPTVLNPPQPVPETAQVTVTSNKTVVQPQDPKAFSNLLKSIVGSYSFNKRRAIQCAVLFEANRTLESKNILRPKYETQGDNLLSMAKAVIESCPWIPNESRDEILYRTMTKCMPLNPEVARKRLKENILNIKRVIIPAMHQWGYKDDMSHEENCKAYLQDSYEKKYDTANRYTSEWEYKVDFTFLTYRIFYNKDSENTSIPVVNYTVTHTEAAVTPTVRRPVPAPATTTTTTATRPVAAVAVARHPASAPRTPVRNSQANTDMRDEDIEALLSGNRRSRVDDENLQSRKRRALVEEISGQMDLLKKFEGIVPADELNERRRKLYSLVPKMN</sequence>
<evidence type="ECO:0000313" key="2">
    <source>
        <dbReference type="EMBL" id="GFH49525.1"/>
    </source>
</evidence>
<reference evidence="2 3" key="1">
    <citation type="journal article" date="2021" name="Sci. Rep.">
        <title>The genome of the diatom Chaetoceros tenuissimus carries an ancient integrated fragment of an extant virus.</title>
        <authorList>
            <person name="Hongo Y."/>
            <person name="Kimura K."/>
            <person name="Takaki Y."/>
            <person name="Yoshida Y."/>
            <person name="Baba S."/>
            <person name="Kobayashi G."/>
            <person name="Nagasaki K."/>
            <person name="Hano T."/>
            <person name="Tomaru Y."/>
        </authorList>
    </citation>
    <scope>NUCLEOTIDE SEQUENCE [LARGE SCALE GENOMIC DNA]</scope>
    <source>
        <strain evidence="2 3">NIES-3715</strain>
    </source>
</reference>
<evidence type="ECO:0000256" key="1">
    <source>
        <dbReference type="SAM" id="MobiDB-lite"/>
    </source>
</evidence>
<comment type="caution">
    <text evidence="2">The sequence shown here is derived from an EMBL/GenBank/DDBJ whole genome shotgun (WGS) entry which is preliminary data.</text>
</comment>
<evidence type="ECO:0000313" key="3">
    <source>
        <dbReference type="Proteomes" id="UP001054902"/>
    </source>
</evidence>